<accession>A0A822B6X6</accession>
<evidence type="ECO:0000313" key="1">
    <source>
        <dbReference type="EMBL" id="CAF5003122.1"/>
    </source>
</evidence>
<dbReference type="Proteomes" id="UP000663848">
    <property type="component" value="Unassembled WGS sequence"/>
</dbReference>
<protein>
    <submittedName>
        <fullName evidence="1">Uncharacterized protein</fullName>
    </submittedName>
</protein>
<proteinExistence type="predicted"/>
<dbReference type="EMBL" id="CAJOBR010033435">
    <property type="protein sequence ID" value="CAF5003122.1"/>
    <property type="molecule type" value="Genomic_DNA"/>
</dbReference>
<sequence>ENSYRPSWFIQIEQCYLDRQSNENSSIVLLREEISKLTQENQTLNSSLNDSLTTIAILKSDLQSFKTQLNDRQSILLQYENIHL</sequence>
<evidence type="ECO:0000313" key="2">
    <source>
        <dbReference type="Proteomes" id="UP000663848"/>
    </source>
</evidence>
<feature type="non-terminal residue" evidence="1">
    <location>
        <position position="1"/>
    </location>
</feature>
<comment type="caution">
    <text evidence="1">The sequence shown here is derived from an EMBL/GenBank/DDBJ whole genome shotgun (WGS) entry which is preliminary data.</text>
</comment>
<organism evidence="1 2">
    <name type="scientific">Rotaria socialis</name>
    <dbReference type="NCBI Taxonomy" id="392032"/>
    <lineage>
        <taxon>Eukaryota</taxon>
        <taxon>Metazoa</taxon>
        <taxon>Spiralia</taxon>
        <taxon>Gnathifera</taxon>
        <taxon>Rotifera</taxon>
        <taxon>Eurotatoria</taxon>
        <taxon>Bdelloidea</taxon>
        <taxon>Philodinida</taxon>
        <taxon>Philodinidae</taxon>
        <taxon>Rotaria</taxon>
    </lineage>
</organism>
<name>A0A822B6X6_9BILA</name>
<dbReference type="AlphaFoldDB" id="A0A822B6X6"/>
<reference evidence="1" key="1">
    <citation type="submission" date="2021-02" db="EMBL/GenBank/DDBJ databases">
        <authorList>
            <person name="Nowell W R."/>
        </authorList>
    </citation>
    <scope>NUCLEOTIDE SEQUENCE</scope>
</reference>
<gene>
    <name evidence="1" type="ORF">QYT958_LOCUS38339</name>
</gene>